<evidence type="ECO:0000313" key="1">
    <source>
        <dbReference type="EMBL" id="MBO8454686.1"/>
    </source>
</evidence>
<accession>A0A940IGI0</accession>
<gene>
    <name evidence="1" type="ORF">IAC07_08210</name>
</gene>
<dbReference type="EMBL" id="JADIMJ010000124">
    <property type="protein sequence ID" value="MBO8454686.1"/>
    <property type="molecule type" value="Genomic_DNA"/>
</dbReference>
<comment type="caution">
    <text evidence="1">The sequence shown here is derived from an EMBL/GenBank/DDBJ whole genome shotgun (WGS) entry which is preliminary data.</text>
</comment>
<proteinExistence type="predicted"/>
<dbReference type="AlphaFoldDB" id="A0A940IGI0"/>
<reference evidence="1" key="1">
    <citation type="submission" date="2020-10" db="EMBL/GenBank/DDBJ databases">
        <authorList>
            <person name="Gilroy R."/>
        </authorList>
    </citation>
    <scope>NUCLEOTIDE SEQUENCE</scope>
    <source>
        <strain evidence="1">F1-3629</strain>
    </source>
</reference>
<evidence type="ECO:0000313" key="2">
    <source>
        <dbReference type="Proteomes" id="UP000771749"/>
    </source>
</evidence>
<protein>
    <submittedName>
        <fullName evidence="1">Uncharacterized protein</fullName>
    </submittedName>
</protein>
<name>A0A940IGI0_9BACT</name>
<dbReference type="Proteomes" id="UP000771749">
    <property type="component" value="Unassembled WGS sequence"/>
</dbReference>
<reference evidence="1" key="2">
    <citation type="journal article" date="2021" name="PeerJ">
        <title>Extensive microbial diversity within the chicken gut microbiome revealed by metagenomics and culture.</title>
        <authorList>
            <person name="Gilroy R."/>
            <person name="Ravi A."/>
            <person name="Getino M."/>
            <person name="Pursley I."/>
            <person name="Horton D.L."/>
            <person name="Alikhan N.F."/>
            <person name="Baker D."/>
            <person name="Gharbi K."/>
            <person name="Hall N."/>
            <person name="Watson M."/>
            <person name="Adriaenssens E.M."/>
            <person name="Foster-Nyarko E."/>
            <person name="Jarju S."/>
            <person name="Secka A."/>
            <person name="Antonio M."/>
            <person name="Oren A."/>
            <person name="Chaudhuri R.R."/>
            <person name="La Ragione R."/>
            <person name="Hildebrand F."/>
            <person name="Pallen M.J."/>
        </authorList>
    </citation>
    <scope>NUCLEOTIDE SEQUENCE</scope>
    <source>
        <strain evidence="1">F1-3629</strain>
    </source>
</reference>
<sequence>MDKQDLTDKLNAIRRTFLFCNSLDELAKETGIPSIVDNNNFNKIGEDRQIAVFRHFEEELERIADFYTASLTELLDEYKATSEFYSMEDLKRKTYLCTEESVLAIMESIYLNHSLPTADKKLAKFVGMIYDPDIDKLLIPGLNPAILVLLMTNIIPGYNSRNGKVTDINDDYKKVTELMKKFGNHATLVGNRLKDEIEKKIRKGEIRLNRVGIIVLLDYYISNIDFCNNKRHELSEIYSYYNIDGLWVDVADTPTPSIFYNINYNGMTYNMEMSDISQIPIQYILFSVETLYNEYNNTIEFITTNPRGRTKAVLRKQIDILDYSLHTIELLDKNGMPNYKNPKIIRLSPIYLHNSYEFQAKELYKATEAQVSEYEKAIESRRCQDKYEKYKSEYDADTHILAITQNYIYVKAREPETVYRINKSKYDDRYISSVDIDSPAGIATIASESPYIGFEKIGLYIDVRDENSLSEKGVEKIHVDTKFLEMLE</sequence>
<organism evidence="1 2">
    <name type="scientific">Candidatus Cryptobacteroides gallistercoris</name>
    <dbReference type="NCBI Taxonomy" id="2840765"/>
    <lineage>
        <taxon>Bacteria</taxon>
        <taxon>Pseudomonadati</taxon>
        <taxon>Bacteroidota</taxon>
        <taxon>Bacteroidia</taxon>
        <taxon>Bacteroidales</taxon>
        <taxon>Candidatus Cryptobacteroides</taxon>
    </lineage>
</organism>